<keyword evidence="1" id="KW-1133">Transmembrane helix</keyword>
<sequence>MDLEDKIALLASRLRTVNCMHVVNITILAYDYCLTLRAEVSYMWTTKWSISKFLFFSTRYSPAFDVPILVYYSMVSDLSFQYCRQLHAAASWGTVFGMAVGEAILILRTYALSGRRRGVLVFFTASWACGVSASVILLAFFLRSATYGPPISSEIPGCNLTSGDAIYAGIPFIIVLLNDTVIMMYTLWIGLKNYRYSRNPLILTLYRDGLSYYFFLCVISALNVAILLESPMPMAQLFNTFLRVVHSVLSARILLHVRDSERKQSETDAGRPRVILSFAGPSIEVM</sequence>
<feature type="domain" description="DUF6533" evidence="2">
    <location>
        <begin position="19"/>
        <end position="62"/>
    </location>
</feature>
<feature type="transmembrane region" description="Helical" evidence="1">
    <location>
        <begin position="119"/>
        <end position="145"/>
    </location>
</feature>
<gene>
    <name evidence="3" type="ORF">R3P38DRAFT_311530</name>
</gene>
<feature type="transmembrane region" description="Helical" evidence="1">
    <location>
        <begin position="165"/>
        <end position="189"/>
    </location>
</feature>
<accession>A0AAW0CW25</accession>
<keyword evidence="1" id="KW-0812">Transmembrane</keyword>
<comment type="caution">
    <text evidence="3">The sequence shown here is derived from an EMBL/GenBank/DDBJ whole genome shotgun (WGS) entry which is preliminary data.</text>
</comment>
<dbReference type="InterPro" id="IPR045340">
    <property type="entry name" value="DUF6533"/>
</dbReference>
<dbReference type="Pfam" id="PF20151">
    <property type="entry name" value="DUF6533"/>
    <property type="match status" value="1"/>
</dbReference>
<feature type="transmembrane region" description="Helical" evidence="1">
    <location>
        <begin position="86"/>
        <end position="107"/>
    </location>
</feature>
<feature type="transmembrane region" description="Helical" evidence="1">
    <location>
        <begin position="53"/>
        <end position="74"/>
    </location>
</feature>
<evidence type="ECO:0000313" key="4">
    <source>
        <dbReference type="Proteomes" id="UP001362999"/>
    </source>
</evidence>
<dbReference type="Proteomes" id="UP001362999">
    <property type="component" value="Unassembled WGS sequence"/>
</dbReference>
<keyword evidence="1" id="KW-0472">Membrane</keyword>
<dbReference type="AlphaFoldDB" id="A0AAW0CW25"/>
<name>A0AAW0CW25_9AGAR</name>
<reference evidence="3 4" key="1">
    <citation type="journal article" date="2024" name="J Genomics">
        <title>Draft genome sequencing and assembly of Favolaschia claudopus CIRM-BRFM 2984 isolated from oak limbs.</title>
        <authorList>
            <person name="Navarro D."/>
            <person name="Drula E."/>
            <person name="Chaduli D."/>
            <person name="Cazenave R."/>
            <person name="Ahrendt S."/>
            <person name="Wang J."/>
            <person name="Lipzen A."/>
            <person name="Daum C."/>
            <person name="Barry K."/>
            <person name="Grigoriev I.V."/>
            <person name="Favel A."/>
            <person name="Rosso M.N."/>
            <person name="Martin F."/>
        </authorList>
    </citation>
    <scope>NUCLEOTIDE SEQUENCE [LARGE SCALE GENOMIC DNA]</scope>
    <source>
        <strain evidence="3 4">CIRM-BRFM 2984</strain>
    </source>
</reference>
<evidence type="ECO:0000259" key="2">
    <source>
        <dbReference type="Pfam" id="PF20151"/>
    </source>
</evidence>
<evidence type="ECO:0000313" key="3">
    <source>
        <dbReference type="EMBL" id="KAK7042260.1"/>
    </source>
</evidence>
<dbReference type="EMBL" id="JAWWNJ010000013">
    <property type="protein sequence ID" value="KAK7042260.1"/>
    <property type="molecule type" value="Genomic_DNA"/>
</dbReference>
<feature type="transmembrane region" description="Helical" evidence="1">
    <location>
        <begin position="210"/>
        <end position="228"/>
    </location>
</feature>
<protein>
    <recommendedName>
        <fullName evidence="2">DUF6533 domain-containing protein</fullName>
    </recommendedName>
</protein>
<organism evidence="3 4">
    <name type="scientific">Favolaschia claudopus</name>
    <dbReference type="NCBI Taxonomy" id="2862362"/>
    <lineage>
        <taxon>Eukaryota</taxon>
        <taxon>Fungi</taxon>
        <taxon>Dikarya</taxon>
        <taxon>Basidiomycota</taxon>
        <taxon>Agaricomycotina</taxon>
        <taxon>Agaricomycetes</taxon>
        <taxon>Agaricomycetidae</taxon>
        <taxon>Agaricales</taxon>
        <taxon>Marasmiineae</taxon>
        <taxon>Mycenaceae</taxon>
        <taxon>Favolaschia</taxon>
    </lineage>
</organism>
<proteinExistence type="predicted"/>
<keyword evidence="4" id="KW-1185">Reference proteome</keyword>
<evidence type="ECO:0000256" key="1">
    <source>
        <dbReference type="SAM" id="Phobius"/>
    </source>
</evidence>